<dbReference type="Pfam" id="PF17853">
    <property type="entry name" value="GGDEF_2"/>
    <property type="match status" value="1"/>
</dbReference>
<evidence type="ECO:0000259" key="2">
    <source>
        <dbReference type="Pfam" id="PF13556"/>
    </source>
</evidence>
<dbReference type="Gene3D" id="1.10.10.2840">
    <property type="entry name" value="PucR C-terminal helix-turn-helix domain"/>
    <property type="match status" value="1"/>
</dbReference>
<feature type="domain" description="PucR C-terminal helix-turn-helix" evidence="2">
    <location>
        <begin position="467"/>
        <end position="525"/>
    </location>
</feature>
<comment type="similarity">
    <text evidence="1">Belongs to the CdaR family.</text>
</comment>
<evidence type="ECO:0000313" key="4">
    <source>
        <dbReference type="EMBL" id="CAB4781162.1"/>
    </source>
</evidence>
<dbReference type="InterPro" id="IPR042070">
    <property type="entry name" value="PucR_C-HTH_sf"/>
</dbReference>
<evidence type="ECO:0000313" key="5">
    <source>
        <dbReference type="EMBL" id="CAB5051109.1"/>
    </source>
</evidence>
<dbReference type="EMBL" id="CAEZZQ010000084">
    <property type="protein sequence ID" value="CAB4781162.1"/>
    <property type="molecule type" value="Genomic_DNA"/>
</dbReference>
<organism evidence="4">
    <name type="scientific">freshwater metagenome</name>
    <dbReference type="NCBI Taxonomy" id="449393"/>
    <lineage>
        <taxon>unclassified sequences</taxon>
        <taxon>metagenomes</taxon>
        <taxon>ecological metagenomes</taxon>
    </lineage>
</organism>
<dbReference type="PANTHER" id="PTHR33744">
    <property type="entry name" value="CARBOHYDRATE DIACID REGULATOR"/>
    <property type="match status" value="1"/>
</dbReference>
<dbReference type="PANTHER" id="PTHR33744:SF7">
    <property type="entry name" value="PUCR FAMILY TRANSCRIPTIONAL REGULATOR"/>
    <property type="match status" value="1"/>
</dbReference>
<dbReference type="InterPro" id="IPR041522">
    <property type="entry name" value="CdaR_GGDEF"/>
</dbReference>
<dbReference type="EMBL" id="CAFBQF010000049">
    <property type="protein sequence ID" value="CAB5051109.1"/>
    <property type="molecule type" value="Genomic_DNA"/>
</dbReference>
<accession>A0A6J6W7P5</accession>
<protein>
    <submittedName>
        <fullName evidence="4">Unannotated protein</fullName>
    </submittedName>
</protein>
<dbReference type="AlphaFoldDB" id="A0A6J6W7P5"/>
<dbReference type="InterPro" id="IPR051448">
    <property type="entry name" value="CdaR-like_regulators"/>
</dbReference>
<evidence type="ECO:0000256" key="1">
    <source>
        <dbReference type="ARBA" id="ARBA00006754"/>
    </source>
</evidence>
<name>A0A6J6W7P5_9ZZZZ</name>
<dbReference type="InterPro" id="IPR025736">
    <property type="entry name" value="PucR_C-HTH_dom"/>
</dbReference>
<gene>
    <name evidence="4" type="ORF">UFOPK2894_01218</name>
    <name evidence="5" type="ORF">UFOPK4295_00979</name>
</gene>
<proteinExistence type="inferred from homology"/>
<dbReference type="Pfam" id="PF13556">
    <property type="entry name" value="HTH_30"/>
    <property type="match status" value="1"/>
</dbReference>
<reference evidence="4" key="1">
    <citation type="submission" date="2020-05" db="EMBL/GenBank/DDBJ databases">
        <authorList>
            <person name="Chiriac C."/>
            <person name="Salcher M."/>
            <person name="Ghai R."/>
            <person name="Kavagutti S V."/>
        </authorList>
    </citation>
    <scope>NUCLEOTIDE SEQUENCE</scope>
</reference>
<feature type="domain" description="CdaR GGDEF-like" evidence="3">
    <location>
        <begin position="290"/>
        <end position="415"/>
    </location>
</feature>
<evidence type="ECO:0000259" key="3">
    <source>
        <dbReference type="Pfam" id="PF17853"/>
    </source>
</evidence>
<sequence length="531" mass="57770">MDSVVDPATTSLRQLLATDLFVDAVLVSGAEGIDRVIEDVNVFNSFHVEDEIATMENRLLIFDATSLSTDTYQVDIALRAAADGKASGIVLVSPAMRIGLPATRLSDKLQIPLITISQVESLRLADDIRRIVRLPFLARSDAILQALTQLRKIPRGGSIEDALRVLANVLQGSTALLGSDGTVVSSSTPKDFDGPLPLPILEVPSSERAGDFVYFAQPLSLAPREKPTLWLALRLKSPSPSRSSSASEVLAVASWFIATILVADRLERERDARFRLGILNAITATKDRVEPTLTEQLGILGWQVDGWCTAFHLQVSGEVDPQRILNGSDELSRALQAVGVKGPIIERPDGWSGWFVEKDEPQSKSYAIIVENLSSALSRLIPTSPGIRLHMGVGRPYQGVLGLRTSLAEAKEACTIAQAGGQATAVQHIDEMGVRRILLGWYASDNFAEFAQTLLANALEADHDGELILTLESYLDNQSSPTETATRLGIHRNTVLNRIEKIRALLTVNLDDPDERLAVQLACRVVKLKRS</sequence>